<organism evidence="2 3">
    <name type="scientific">Rhodoplanes tepidamans</name>
    <name type="common">Rhodoplanes cryptolactis</name>
    <dbReference type="NCBI Taxonomy" id="200616"/>
    <lineage>
        <taxon>Bacteria</taxon>
        <taxon>Pseudomonadati</taxon>
        <taxon>Pseudomonadota</taxon>
        <taxon>Alphaproteobacteria</taxon>
        <taxon>Hyphomicrobiales</taxon>
        <taxon>Nitrobacteraceae</taxon>
        <taxon>Rhodoplanes</taxon>
    </lineage>
</organism>
<dbReference type="EMBL" id="JAQQLI010000105">
    <property type="protein sequence ID" value="MDC7789971.1"/>
    <property type="molecule type" value="Genomic_DNA"/>
</dbReference>
<feature type="chain" id="PRO_5046822427" description="DUF2125 domain-containing protein" evidence="1">
    <location>
        <begin position="25"/>
        <end position="625"/>
    </location>
</feature>
<accession>A0ABT5JK46</accession>
<protein>
    <recommendedName>
        <fullName evidence="4">DUF2125 domain-containing protein</fullName>
    </recommendedName>
</protein>
<keyword evidence="1" id="KW-0732">Signal</keyword>
<reference evidence="2" key="1">
    <citation type="journal article" date="2023" name="Microbiol Resour">
        <title>Genome Sequences of Rhodoplanes serenus and Two Thermotolerant Strains, Rhodoplanes tepidamans and 'Rhodoplanes cryptolactis,' Further Refine the Genus.</title>
        <authorList>
            <person name="Rayyan A.A."/>
            <person name="Kyndt J.A."/>
        </authorList>
    </citation>
    <scope>NUCLEOTIDE SEQUENCE</scope>
    <source>
        <strain evidence="2">DSM 9987</strain>
    </source>
</reference>
<dbReference type="RefSeq" id="WP_272780791.1">
    <property type="nucleotide sequence ID" value="NZ_JAQQLI010000105.1"/>
</dbReference>
<evidence type="ECO:0000313" key="3">
    <source>
        <dbReference type="Proteomes" id="UP001165652"/>
    </source>
</evidence>
<evidence type="ECO:0008006" key="4">
    <source>
        <dbReference type="Google" id="ProtNLM"/>
    </source>
</evidence>
<keyword evidence="3" id="KW-1185">Reference proteome</keyword>
<reference evidence="2" key="2">
    <citation type="submission" date="2023-02" db="EMBL/GenBank/DDBJ databases">
        <authorList>
            <person name="Rayyan A."/>
            <person name="Meyer T."/>
            <person name="Kyndt J.A."/>
        </authorList>
    </citation>
    <scope>NUCLEOTIDE SEQUENCE</scope>
    <source>
        <strain evidence="2">DSM 9987</strain>
    </source>
</reference>
<gene>
    <name evidence="2" type="ORF">PQJ73_30195</name>
</gene>
<evidence type="ECO:0000313" key="2">
    <source>
        <dbReference type="EMBL" id="MDC7789971.1"/>
    </source>
</evidence>
<feature type="signal peptide" evidence="1">
    <location>
        <begin position="1"/>
        <end position="24"/>
    </location>
</feature>
<evidence type="ECO:0000256" key="1">
    <source>
        <dbReference type="SAM" id="SignalP"/>
    </source>
</evidence>
<name>A0ABT5JK46_RHOTP</name>
<proteinExistence type="predicted"/>
<dbReference type="Proteomes" id="UP001165652">
    <property type="component" value="Unassembled WGS sequence"/>
</dbReference>
<comment type="caution">
    <text evidence="2">The sequence shown here is derived from an EMBL/GenBank/DDBJ whole genome shotgun (WGS) entry which is preliminary data.</text>
</comment>
<sequence length="625" mass="64982">MRTTRWQALAVGCGLALLGTGADAQGLGDAVRDAGAAVARMRAGTIEIKDVTLGGPDGSALAIGRAAFAGFSREGGTVVASRLAIETVTATVGTQSWQIPRITLDGVRIPEELYRALAEGAATTRPWPDLFREVAADLVTIETLTVTDRTAKTEQVLSGFVLSRLARGVIGTARMASIVGTAAPDPATPVRVKTGAVRYQDLDIGESLRIVTGGDGTARRVMTSASIDGMEIVTPAVTVRLGTYEVGPVTLAVPAEPMPTDLAALATELQAGAQPDQAVVARLVRWYRGLLRGLKVESVAFRDIAVTGPDVDLKIAAVTLGGMVPSGFDLFEVTGIEASTPDGPVRLGRLAVEKADFAALLDLGLDAAETGRGPEIEPSRIVDLLPQIGAVRLAGLDAATPDGPVTLGALDIEIDRPGRLPERLALAVTRLALPVGPGDGADGREVLAHLGYTAIRADMTTQLRWLPADRALVLDDTALAVADAGRIEASVRIDDVDLAAALADPDRADAILAGRARLGGFEVTIADLGFADRFYADLAKSAGVTVPAARDRLAAETRAQAAEAFGSALPSAALDKIAAFVRRPGRIVVAASPRPGQTVRLSDLETLGPKALARMRLDIEVEPPR</sequence>